<feature type="transmembrane region" description="Helical" evidence="1">
    <location>
        <begin position="107"/>
        <end position="134"/>
    </location>
</feature>
<keyword evidence="1" id="KW-0472">Membrane</keyword>
<protein>
    <submittedName>
        <fullName evidence="3">Uncharacterized protein</fullName>
    </submittedName>
</protein>
<feature type="chain" id="PRO_5040138620" evidence="2">
    <location>
        <begin position="25"/>
        <end position="141"/>
    </location>
</feature>
<proteinExistence type="predicted"/>
<feature type="signal peptide" evidence="2">
    <location>
        <begin position="1"/>
        <end position="24"/>
    </location>
</feature>
<gene>
    <name evidence="3" type="ORF">BEMITA_LOCUS11532</name>
</gene>
<keyword evidence="2" id="KW-0732">Signal</keyword>
<keyword evidence="1" id="KW-1133">Transmembrane helix</keyword>
<evidence type="ECO:0000313" key="4">
    <source>
        <dbReference type="Proteomes" id="UP001152759"/>
    </source>
</evidence>
<dbReference type="KEGG" id="btab:109029663"/>
<evidence type="ECO:0000256" key="2">
    <source>
        <dbReference type="SAM" id="SignalP"/>
    </source>
</evidence>
<organism evidence="3 4">
    <name type="scientific">Bemisia tabaci</name>
    <name type="common">Sweetpotato whitefly</name>
    <name type="synonym">Aleurodes tabaci</name>
    <dbReference type="NCBI Taxonomy" id="7038"/>
    <lineage>
        <taxon>Eukaryota</taxon>
        <taxon>Metazoa</taxon>
        <taxon>Ecdysozoa</taxon>
        <taxon>Arthropoda</taxon>
        <taxon>Hexapoda</taxon>
        <taxon>Insecta</taxon>
        <taxon>Pterygota</taxon>
        <taxon>Neoptera</taxon>
        <taxon>Paraneoptera</taxon>
        <taxon>Hemiptera</taxon>
        <taxon>Sternorrhyncha</taxon>
        <taxon>Aleyrodoidea</taxon>
        <taxon>Aleyrodidae</taxon>
        <taxon>Aleyrodinae</taxon>
        <taxon>Bemisia</taxon>
    </lineage>
</organism>
<dbReference type="AlphaFoldDB" id="A0A9P0AJV0"/>
<keyword evidence="1" id="KW-0812">Transmembrane</keyword>
<name>A0A9P0AJV0_BEMTA</name>
<evidence type="ECO:0000256" key="1">
    <source>
        <dbReference type="SAM" id="Phobius"/>
    </source>
</evidence>
<dbReference type="EMBL" id="OU963868">
    <property type="protein sequence ID" value="CAH0393090.1"/>
    <property type="molecule type" value="Genomic_DNA"/>
</dbReference>
<evidence type="ECO:0000313" key="3">
    <source>
        <dbReference type="EMBL" id="CAH0393090.1"/>
    </source>
</evidence>
<keyword evidence="4" id="KW-1185">Reference proteome</keyword>
<sequence>MFFSTVKCFIISFLVLCFCNCISANYGYVKFNETCVHSDNCVDYKMVCAKAENEEMRCLCSDMLYIWSEQLEQCIMDSDKLKKWLFRVQADISESGEASHKESNSAFVALTLCGVLIVLSLLSFLGFVCVLFGCRIDTTPK</sequence>
<accession>A0A9P0AJV0</accession>
<dbReference type="Proteomes" id="UP001152759">
    <property type="component" value="Chromosome 7"/>
</dbReference>
<reference evidence="3" key="1">
    <citation type="submission" date="2021-12" db="EMBL/GenBank/DDBJ databases">
        <authorList>
            <person name="King R."/>
        </authorList>
    </citation>
    <scope>NUCLEOTIDE SEQUENCE</scope>
</reference>